<dbReference type="STRING" id="1114972.FD35_GL001767"/>
<proteinExistence type="predicted"/>
<dbReference type="RefSeq" id="WP_017262315.1">
    <property type="nucleotide sequence ID" value="NZ_AUAW01000005.1"/>
</dbReference>
<gene>
    <name evidence="1" type="ORF">FD35_GL001767</name>
</gene>
<organism evidence="1 2">
    <name type="scientific">Furfurilactobacillus rossiae DSM 15814</name>
    <dbReference type="NCBI Taxonomy" id="1114972"/>
    <lineage>
        <taxon>Bacteria</taxon>
        <taxon>Bacillati</taxon>
        <taxon>Bacillota</taxon>
        <taxon>Bacilli</taxon>
        <taxon>Lactobacillales</taxon>
        <taxon>Lactobacillaceae</taxon>
        <taxon>Furfurilactobacillus</taxon>
    </lineage>
</organism>
<dbReference type="PATRIC" id="fig|1114972.6.peg.1802"/>
<evidence type="ECO:0000313" key="1">
    <source>
        <dbReference type="EMBL" id="KRL56668.1"/>
    </source>
</evidence>
<accession>A0A0R1RJ42</accession>
<name>A0A0R1RJ42_9LACO</name>
<dbReference type="EMBL" id="AZFF01000003">
    <property type="protein sequence ID" value="KRL56668.1"/>
    <property type="molecule type" value="Genomic_DNA"/>
</dbReference>
<dbReference type="Proteomes" id="UP000051999">
    <property type="component" value="Unassembled WGS sequence"/>
</dbReference>
<reference evidence="1 2" key="1">
    <citation type="journal article" date="2015" name="Genome Announc.">
        <title>Expanding the biotechnology potential of lactobacilli through comparative genomics of 213 strains and associated genera.</title>
        <authorList>
            <person name="Sun Z."/>
            <person name="Harris H.M."/>
            <person name="McCann A."/>
            <person name="Guo C."/>
            <person name="Argimon S."/>
            <person name="Zhang W."/>
            <person name="Yang X."/>
            <person name="Jeffery I.B."/>
            <person name="Cooney J.C."/>
            <person name="Kagawa T.F."/>
            <person name="Liu W."/>
            <person name="Song Y."/>
            <person name="Salvetti E."/>
            <person name="Wrobel A."/>
            <person name="Rasinkangas P."/>
            <person name="Parkhill J."/>
            <person name="Rea M.C."/>
            <person name="O'Sullivan O."/>
            <person name="Ritari J."/>
            <person name="Douillard F.P."/>
            <person name="Paul Ross R."/>
            <person name="Yang R."/>
            <person name="Briner A.E."/>
            <person name="Felis G.E."/>
            <person name="de Vos W.M."/>
            <person name="Barrangou R."/>
            <person name="Klaenhammer T.R."/>
            <person name="Caufield P.W."/>
            <person name="Cui Y."/>
            <person name="Zhang H."/>
            <person name="O'Toole P.W."/>
        </authorList>
    </citation>
    <scope>NUCLEOTIDE SEQUENCE [LARGE SCALE GENOMIC DNA]</scope>
    <source>
        <strain evidence="1 2">DSM 15814</strain>
    </source>
</reference>
<sequence length="68" mass="7461">MDLFKYSGKVKIEFVDGSRPLTGTVFGYTAPGDSDDNVQELDLKDVDDPKLTGVINITEPEIKSVTQL</sequence>
<dbReference type="AlphaFoldDB" id="A0A0R1RJ42"/>
<protein>
    <submittedName>
        <fullName evidence="1">Uncharacterized protein</fullName>
    </submittedName>
</protein>
<evidence type="ECO:0000313" key="2">
    <source>
        <dbReference type="Proteomes" id="UP000051999"/>
    </source>
</evidence>
<comment type="caution">
    <text evidence="1">The sequence shown here is derived from an EMBL/GenBank/DDBJ whole genome shotgun (WGS) entry which is preliminary data.</text>
</comment>
<keyword evidence="2" id="KW-1185">Reference proteome</keyword>